<protein>
    <submittedName>
        <fullName evidence="1">Sel1 repeat protein</fullName>
    </submittedName>
</protein>
<organism evidence="1 2">
    <name type="scientific">Eubacterium cellulosolvens (strain ATCC 43171 / JCM 9499 / 6)</name>
    <name type="common">Cillobacterium cellulosolvens</name>
    <dbReference type="NCBI Taxonomy" id="633697"/>
    <lineage>
        <taxon>Bacteria</taxon>
        <taxon>Bacillati</taxon>
        <taxon>Bacillota</taxon>
        <taxon>Clostridia</taxon>
        <taxon>Eubacteriales</taxon>
        <taxon>Eubacteriaceae</taxon>
        <taxon>Eubacterium</taxon>
    </lineage>
</organism>
<dbReference type="SUPFAM" id="SSF81901">
    <property type="entry name" value="HCP-like"/>
    <property type="match status" value="1"/>
</dbReference>
<dbReference type="eggNOG" id="ENOG502ZTBX">
    <property type="taxonomic scope" value="Bacteria"/>
</dbReference>
<sequence>MQARLNFFDQLKSQGVKVEVPKSEKFDLIDKAARGDVEAAFLLAEGYAKGTRDCEKSPEKARKWAGYAAKRGNEDAQRLLLSLGKGKSHRGR</sequence>
<reference evidence="1 2" key="2">
    <citation type="submission" date="2012-02" db="EMBL/GenBank/DDBJ databases">
        <title>Improved High-Quality Draft sequence of Eubacterium cellulosolvens 6.</title>
        <authorList>
            <consortium name="US DOE Joint Genome Institute"/>
            <person name="Lucas S."/>
            <person name="Han J."/>
            <person name="Lapidus A."/>
            <person name="Cheng J.-F."/>
            <person name="Goodwin L."/>
            <person name="Pitluck S."/>
            <person name="Peters L."/>
            <person name="Mikhailova N."/>
            <person name="Gu W."/>
            <person name="Detter J.C."/>
            <person name="Han C."/>
            <person name="Tapia R."/>
            <person name="Land M."/>
            <person name="Hauser L."/>
            <person name="Kyrpides N."/>
            <person name="Ivanova N."/>
            <person name="Pagani I."/>
            <person name="Johnson E."/>
            <person name="Mukhopadhyay B."/>
            <person name="Anderson I."/>
            <person name="Woyke T."/>
        </authorList>
    </citation>
    <scope>NUCLEOTIDE SEQUENCE [LARGE SCALE GENOMIC DNA]</scope>
    <source>
        <strain evidence="1 2">6</strain>
    </source>
</reference>
<reference evidence="1 2" key="1">
    <citation type="submission" date="2010-08" db="EMBL/GenBank/DDBJ databases">
        <authorList>
            <consortium name="US DOE Joint Genome Institute (JGI-PGF)"/>
            <person name="Lucas S."/>
            <person name="Copeland A."/>
            <person name="Lapidus A."/>
            <person name="Cheng J.-F."/>
            <person name="Bruce D."/>
            <person name="Goodwin L."/>
            <person name="Pitluck S."/>
            <person name="Land M.L."/>
            <person name="Hauser L."/>
            <person name="Chang Y.-J."/>
            <person name="Anderson I.J."/>
            <person name="Johnson E."/>
            <person name="Mulhopadhyay B."/>
            <person name="Kyrpides N."/>
            <person name="Woyke T.J."/>
        </authorList>
    </citation>
    <scope>NUCLEOTIDE SEQUENCE [LARGE SCALE GENOMIC DNA]</scope>
    <source>
        <strain evidence="1 2">6</strain>
    </source>
</reference>
<dbReference type="AlphaFoldDB" id="I5AV69"/>
<keyword evidence="2" id="KW-1185">Reference proteome</keyword>
<dbReference type="Proteomes" id="UP000005753">
    <property type="component" value="Chromosome"/>
</dbReference>
<accession>I5AV69</accession>
<evidence type="ECO:0000313" key="1">
    <source>
        <dbReference type="EMBL" id="EIM57692.1"/>
    </source>
</evidence>
<dbReference type="HOGENOM" id="CLU_2408864_0_0_9"/>
<dbReference type="Gene3D" id="1.25.40.10">
    <property type="entry name" value="Tetratricopeptide repeat domain"/>
    <property type="match status" value="1"/>
</dbReference>
<gene>
    <name evidence="1" type="ORF">EubceDRAFT1_1918</name>
</gene>
<dbReference type="EMBL" id="CM001487">
    <property type="protein sequence ID" value="EIM57692.1"/>
    <property type="molecule type" value="Genomic_DNA"/>
</dbReference>
<dbReference type="InterPro" id="IPR011990">
    <property type="entry name" value="TPR-like_helical_dom_sf"/>
</dbReference>
<evidence type="ECO:0000313" key="2">
    <source>
        <dbReference type="Proteomes" id="UP000005753"/>
    </source>
</evidence>
<name>I5AV69_EUBC6</name>
<proteinExistence type="predicted"/>